<proteinExistence type="predicted"/>
<evidence type="ECO:0000313" key="3">
    <source>
        <dbReference type="Proteomes" id="UP000479000"/>
    </source>
</evidence>
<dbReference type="EMBL" id="CADCXU010023762">
    <property type="protein sequence ID" value="CAB0011144.1"/>
    <property type="molecule type" value="Genomic_DNA"/>
</dbReference>
<keyword evidence="3" id="KW-1185">Reference proteome</keyword>
<evidence type="ECO:0000313" key="2">
    <source>
        <dbReference type="EMBL" id="CAB0011144.1"/>
    </source>
</evidence>
<dbReference type="AlphaFoldDB" id="A0A6H5H5G0"/>
<feature type="region of interest" description="Disordered" evidence="1">
    <location>
        <begin position="1"/>
        <end position="43"/>
    </location>
</feature>
<feature type="compositionally biased region" description="Polar residues" evidence="1">
    <location>
        <begin position="19"/>
        <end position="28"/>
    </location>
</feature>
<protein>
    <submittedName>
        <fullName evidence="2">Uncharacterized protein</fullName>
    </submittedName>
</protein>
<name>A0A6H5H5G0_9HEMI</name>
<evidence type="ECO:0000256" key="1">
    <source>
        <dbReference type="SAM" id="MobiDB-lite"/>
    </source>
</evidence>
<organism evidence="2 3">
    <name type="scientific">Nesidiocoris tenuis</name>
    <dbReference type="NCBI Taxonomy" id="355587"/>
    <lineage>
        <taxon>Eukaryota</taxon>
        <taxon>Metazoa</taxon>
        <taxon>Ecdysozoa</taxon>
        <taxon>Arthropoda</taxon>
        <taxon>Hexapoda</taxon>
        <taxon>Insecta</taxon>
        <taxon>Pterygota</taxon>
        <taxon>Neoptera</taxon>
        <taxon>Paraneoptera</taxon>
        <taxon>Hemiptera</taxon>
        <taxon>Heteroptera</taxon>
        <taxon>Panheteroptera</taxon>
        <taxon>Cimicomorpha</taxon>
        <taxon>Miridae</taxon>
        <taxon>Dicyphina</taxon>
        <taxon>Nesidiocoris</taxon>
    </lineage>
</organism>
<gene>
    <name evidence="2" type="ORF">NTEN_LOCUS16137</name>
</gene>
<reference evidence="2 3" key="1">
    <citation type="submission" date="2020-02" db="EMBL/GenBank/DDBJ databases">
        <authorList>
            <person name="Ferguson B K."/>
        </authorList>
    </citation>
    <scope>NUCLEOTIDE SEQUENCE [LARGE SCALE GENOMIC DNA]</scope>
</reference>
<sequence>MEDVMSSPFSKPFTIRSCRLSSGRSETASPRPLQPSTGPEGDKINEKIQMFQIQLGISAGT</sequence>
<dbReference type="Proteomes" id="UP000479000">
    <property type="component" value="Unassembled WGS sequence"/>
</dbReference>
<accession>A0A6H5H5G0</accession>